<evidence type="ECO:0000313" key="2">
    <source>
        <dbReference type="EMBL" id="NMH63996.1"/>
    </source>
</evidence>
<feature type="transmembrane region" description="Helical" evidence="1">
    <location>
        <begin position="441"/>
        <end position="459"/>
    </location>
</feature>
<accession>A0A972JLE5</accession>
<dbReference type="PANTHER" id="PTHR34219:SF9">
    <property type="entry name" value="IRON-REGULATED INNER MEMBRANE PROTEIN"/>
    <property type="match status" value="1"/>
</dbReference>
<organism evidence="2 3">
    <name type="scientific">Shewanella salipaludis</name>
    <dbReference type="NCBI Taxonomy" id="2723052"/>
    <lineage>
        <taxon>Bacteria</taxon>
        <taxon>Pseudomonadati</taxon>
        <taxon>Pseudomonadota</taxon>
        <taxon>Gammaproteobacteria</taxon>
        <taxon>Alteromonadales</taxon>
        <taxon>Shewanellaceae</taxon>
        <taxon>Shewanella</taxon>
    </lineage>
</organism>
<feature type="transmembrane region" description="Helical" evidence="1">
    <location>
        <begin position="16"/>
        <end position="38"/>
    </location>
</feature>
<feature type="transmembrane region" description="Helical" evidence="1">
    <location>
        <begin position="356"/>
        <end position="377"/>
    </location>
</feature>
<evidence type="ECO:0000256" key="1">
    <source>
        <dbReference type="SAM" id="Phobius"/>
    </source>
</evidence>
<feature type="transmembrane region" description="Helical" evidence="1">
    <location>
        <begin position="466"/>
        <end position="487"/>
    </location>
</feature>
<dbReference type="PANTHER" id="PTHR34219">
    <property type="entry name" value="IRON-REGULATED INNER MEMBRANE PROTEIN-RELATED"/>
    <property type="match status" value="1"/>
</dbReference>
<dbReference type="RefSeq" id="WP_169562662.1">
    <property type="nucleotide sequence ID" value="NZ_JAAXYH010000001.1"/>
</dbReference>
<dbReference type="InterPro" id="IPR005625">
    <property type="entry name" value="PepSY-ass_TM"/>
</dbReference>
<dbReference type="Pfam" id="PF03929">
    <property type="entry name" value="PepSY_TM"/>
    <property type="match status" value="1"/>
</dbReference>
<dbReference type="EMBL" id="JAAXYH010000001">
    <property type="protein sequence ID" value="NMH63996.1"/>
    <property type="molecule type" value="Genomic_DNA"/>
</dbReference>
<comment type="caution">
    <text evidence="2">The sequence shown here is derived from an EMBL/GenBank/DDBJ whole genome shotgun (WGS) entry which is preliminary data.</text>
</comment>
<keyword evidence="3" id="KW-1185">Reference proteome</keyword>
<feature type="transmembrane region" description="Helical" evidence="1">
    <location>
        <begin position="153"/>
        <end position="181"/>
    </location>
</feature>
<feature type="transmembrane region" description="Helical" evidence="1">
    <location>
        <begin position="202"/>
        <end position="224"/>
    </location>
</feature>
<feature type="transmembrane region" description="Helical" evidence="1">
    <location>
        <begin position="402"/>
        <end position="429"/>
    </location>
</feature>
<sequence length="555" mass="61012">MKIRSDVMRIYQSMHIWTGIVTSLVLFIGFYAGSLTLFKPQLDSWLTPPGQVLPQIPTAQLDQLVGQVLDQHESAKAGFSLYLQDAATSHSPIQWFATDLGRELHLDARLWQGTLDENGQQQTLQVLPSVVAELVDYLHRTAGIPGTLGHEHIGIYVLGVAAVLYFLALVSGVIVLLPSLVKTWFALRRQKGERRFWLDAHNIAGITALPFHLVISLTVIVFAFHDQIYAGLAQILDDDTQISRQAPPRLTKTYELQQLLPVGRLLETAHDLAPEFKVTEMAYMGLQGPKPMVRLALFNPDRLMRGPISDYAFIHPYSGQLLNSTLSPGEAGLWGRLVASFFALHFGSYGGDWVRWAYFVLGFGGAFLFYSGNLLWLESRRKKRTKEMGMAEVPTQSRSCRVLANLTVGVCLGSMAGVAVTMVTGKLLYARVDNINHVSMAVYYSVFLGAIAWGFLLGPARAAIHLLHMCALSTLAIPMLTLLAILLPDSGLWPSTAPGTLGVDLVALVCASCFGYFAKIARKRGLEGPRDSLWSLHSGPKAPCLTSSNRVGSRQ</sequence>
<dbReference type="Proteomes" id="UP000737113">
    <property type="component" value="Unassembled WGS sequence"/>
</dbReference>
<reference evidence="2" key="1">
    <citation type="submission" date="2020-04" db="EMBL/GenBank/DDBJ databases">
        <title>Description of Shewanella salipaludis sp. nov., isolated from a salt marsh.</title>
        <authorList>
            <person name="Park S."/>
            <person name="Yoon J.-H."/>
        </authorList>
    </citation>
    <scope>NUCLEOTIDE SEQUENCE</scope>
    <source>
        <strain evidence="2">SHSM-M6</strain>
    </source>
</reference>
<gene>
    <name evidence="2" type="ORF">HC757_02245</name>
</gene>
<feature type="transmembrane region" description="Helical" evidence="1">
    <location>
        <begin position="499"/>
        <end position="518"/>
    </location>
</feature>
<keyword evidence="1" id="KW-0472">Membrane</keyword>
<proteinExistence type="predicted"/>
<keyword evidence="1" id="KW-1133">Transmembrane helix</keyword>
<dbReference type="AlphaFoldDB" id="A0A972JLE5"/>
<protein>
    <submittedName>
        <fullName evidence="2">PepSY domain-containing protein</fullName>
    </submittedName>
</protein>
<name>A0A972JLE5_9GAMM</name>
<evidence type="ECO:0000313" key="3">
    <source>
        <dbReference type="Proteomes" id="UP000737113"/>
    </source>
</evidence>
<keyword evidence="1" id="KW-0812">Transmembrane</keyword>